<reference evidence="2 3" key="1">
    <citation type="journal article" date="2018" name="Mol. Plant">
        <title>The genome of Artemisia annua provides insight into the evolution of Asteraceae family and artemisinin biosynthesis.</title>
        <authorList>
            <person name="Shen Q."/>
            <person name="Zhang L."/>
            <person name="Liao Z."/>
            <person name="Wang S."/>
            <person name="Yan T."/>
            <person name="Shi P."/>
            <person name="Liu M."/>
            <person name="Fu X."/>
            <person name="Pan Q."/>
            <person name="Wang Y."/>
            <person name="Lv Z."/>
            <person name="Lu X."/>
            <person name="Zhang F."/>
            <person name="Jiang W."/>
            <person name="Ma Y."/>
            <person name="Chen M."/>
            <person name="Hao X."/>
            <person name="Li L."/>
            <person name="Tang Y."/>
            <person name="Lv G."/>
            <person name="Zhou Y."/>
            <person name="Sun X."/>
            <person name="Brodelius P.E."/>
            <person name="Rose J.K.C."/>
            <person name="Tang K."/>
        </authorList>
    </citation>
    <scope>NUCLEOTIDE SEQUENCE [LARGE SCALE GENOMIC DNA]</scope>
    <source>
        <strain evidence="3">cv. Huhao1</strain>
        <tissue evidence="2">Leaf</tissue>
    </source>
</reference>
<evidence type="ECO:0000313" key="3">
    <source>
        <dbReference type="Proteomes" id="UP000245207"/>
    </source>
</evidence>
<sequence>MLDPDPVPHNMDPPPKPTSDFVQPKKSTKGNVSVKSRNIKKNAKKNSSKGSVFAKGVDEMDVGNEACGNMEESEEGIGEGLGLHSKAQEDPQKGNNGSNSVGMVVTEEPIEVMNGSDGNKSAGLGNMESSPTMVSSVGKVLNDNVSDINVEMSTLGHLDNNSNVDFGNNGGNCADKQGLNGSVNGEGQASSENKVPVTANANESVRSTKSFSNVLQGMAENNSNKLRLIASRIGTPIIMDMITSSMCEKEFGRANFARVLVEVDAAKGLQGCVEVCYKSLGRSMCLDVEYAWTPPLCSHCKRNSGDVKGNKEWRNVSYKKVVKNGAESSHVNDTQFANRSTYFTRSNAARGRGGFSGRDGYKNVQQGESSRPVDTQKTSMLNKGSSEEVGFESVPKKNKANNKVNEKQKNVGKQEILTKNRYSSLIDADEDVNMIDGQDIGDKTSSGLKSY</sequence>
<feature type="region of interest" description="Disordered" evidence="1">
    <location>
        <begin position="1"/>
        <end position="56"/>
    </location>
</feature>
<dbReference type="PANTHER" id="PTHR31286:SF99">
    <property type="entry name" value="DUF4283 DOMAIN-CONTAINING PROTEIN"/>
    <property type="match status" value="1"/>
</dbReference>
<protein>
    <submittedName>
        <fullName evidence="2">Zinc knuckle CX2CX4HX4C</fullName>
    </submittedName>
</protein>
<evidence type="ECO:0000313" key="2">
    <source>
        <dbReference type="EMBL" id="PWA88679.1"/>
    </source>
</evidence>
<proteinExistence type="predicted"/>
<feature type="compositionally biased region" description="Polar residues" evidence="1">
    <location>
        <begin position="179"/>
        <end position="204"/>
    </location>
</feature>
<feature type="region of interest" description="Disordered" evidence="1">
    <location>
        <begin position="347"/>
        <end position="415"/>
    </location>
</feature>
<keyword evidence="3" id="KW-1185">Reference proteome</keyword>
<feature type="compositionally biased region" description="Polar residues" evidence="1">
    <location>
        <begin position="363"/>
        <end position="384"/>
    </location>
</feature>
<organism evidence="2 3">
    <name type="scientific">Artemisia annua</name>
    <name type="common">Sweet wormwood</name>
    <dbReference type="NCBI Taxonomy" id="35608"/>
    <lineage>
        <taxon>Eukaryota</taxon>
        <taxon>Viridiplantae</taxon>
        <taxon>Streptophyta</taxon>
        <taxon>Embryophyta</taxon>
        <taxon>Tracheophyta</taxon>
        <taxon>Spermatophyta</taxon>
        <taxon>Magnoliopsida</taxon>
        <taxon>eudicotyledons</taxon>
        <taxon>Gunneridae</taxon>
        <taxon>Pentapetalae</taxon>
        <taxon>asterids</taxon>
        <taxon>campanulids</taxon>
        <taxon>Asterales</taxon>
        <taxon>Asteraceae</taxon>
        <taxon>Asteroideae</taxon>
        <taxon>Anthemideae</taxon>
        <taxon>Artemisiinae</taxon>
        <taxon>Artemisia</taxon>
    </lineage>
</organism>
<dbReference type="PANTHER" id="PTHR31286">
    <property type="entry name" value="GLYCINE-RICH CELL WALL STRUCTURAL PROTEIN 1.8-LIKE"/>
    <property type="match status" value="1"/>
</dbReference>
<gene>
    <name evidence="2" type="ORF">CTI12_AA087510</name>
</gene>
<evidence type="ECO:0000256" key="1">
    <source>
        <dbReference type="SAM" id="MobiDB-lite"/>
    </source>
</evidence>
<dbReference type="Proteomes" id="UP000245207">
    <property type="component" value="Unassembled WGS sequence"/>
</dbReference>
<feature type="region of interest" description="Disordered" evidence="1">
    <location>
        <begin position="175"/>
        <end position="204"/>
    </location>
</feature>
<name>A0A2U1PSE0_ARTAN</name>
<dbReference type="InterPro" id="IPR040256">
    <property type="entry name" value="At4g02000-like"/>
</dbReference>
<feature type="compositionally biased region" description="Basic residues" evidence="1">
    <location>
        <begin position="37"/>
        <end position="47"/>
    </location>
</feature>
<comment type="caution">
    <text evidence="2">The sequence shown here is derived from an EMBL/GenBank/DDBJ whole genome shotgun (WGS) entry which is preliminary data.</text>
</comment>
<feature type="compositionally biased region" description="Pro residues" evidence="1">
    <location>
        <begin position="1"/>
        <end position="17"/>
    </location>
</feature>
<dbReference type="AlphaFoldDB" id="A0A2U1PSE0"/>
<dbReference type="OrthoDB" id="1302923at2759"/>
<accession>A0A2U1PSE0</accession>
<dbReference type="EMBL" id="PKPP01000790">
    <property type="protein sequence ID" value="PWA88679.1"/>
    <property type="molecule type" value="Genomic_DNA"/>
</dbReference>